<protein>
    <submittedName>
        <fullName evidence="2">Uncharacterized protein</fullName>
    </submittedName>
</protein>
<evidence type="ECO:0000256" key="1">
    <source>
        <dbReference type="SAM" id="MobiDB-lite"/>
    </source>
</evidence>
<dbReference type="Gramene" id="OMERI09G13970.1">
    <property type="protein sequence ID" value="OMERI09G13970.1"/>
    <property type="gene ID" value="OMERI09G13970"/>
</dbReference>
<accession>A0A0E0EUK2</accession>
<dbReference type="HOGENOM" id="CLU_2709002_0_0_1"/>
<evidence type="ECO:0000313" key="3">
    <source>
        <dbReference type="Proteomes" id="UP000008021"/>
    </source>
</evidence>
<name>A0A0E0EUK2_9ORYZ</name>
<dbReference type="AlphaFoldDB" id="A0A0E0EUK2"/>
<keyword evidence="3" id="KW-1185">Reference proteome</keyword>
<reference evidence="2" key="2">
    <citation type="submission" date="2018-05" db="EMBL/GenBank/DDBJ databases">
        <title>OmerRS3 (Oryza meridionalis Reference Sequence Version 3).</title>
        <authorList>
            <person name="Zhang J."/>
            <person name="Kudrna D."/>
            <person name="Lee S."/>
            <person name="Talag J."/>
            <person name="Welchert J."/>
            <person name="Wing R.A."/>
        </authorList>
    </citation>
    <scope>NUCLEOTIDE SEQUENCE [LARGE SCALE GENOMIC DNA]</scope>
    <source>
        <strain evidence="2">cv. OR44</strain>
    </source>
</reference>
<organism evidence="2">
    <name type="scientific">Oryza meridionalis</name>
    <dbReference type="NCBI Taxonomy" id="40149"/>
    <lineage>
        <taxon>Eukaryota</taxon>
        <taxon>Viridiplantae</taxon>
        <taxon>Streptophyta</taxon>
        <taxon>Embryophyta</taxon>
        <taxon>Tracheophyta</taxon>
        <taxon>Spermatophyta</taxon>
        <taxon>Magnoliopsida</taxon>
        <taxon>Liliopsida</taxon>
        <taxon>Poales</taxon>
        <taxon>Poaceae</taxon>
        <taxon>BOP clade</taxon>
        <taxon>Oryzoideae</taxon>
        <taxon>Oryzeae</taxon>
        <taxon>Oryzinae</taxon>
        <taxon>Oryza</taxon>
    </lineage>
</organism>
<dbReference type="EnsemblPlants" id="OMERI09G13970.1">
    <property type="protein sequence ID" value="OMERI09G13970.1"/>
    <property type="gene ID" value="OMERI09G13970"/>
</dbReference>
<sequence>MEQPGLYPSTSNPMQPQLKATRARPGNGLDTEEQTFEPSNGLDMSVLRAQRRCELQRDGSARIHIHAHEIHDY</sequence>
<dbReference type="Proteomes" id="UP000008021">
    <property type="component" value="Chromosome 9"/>
</dbReference>
<feature type="region of interest" description="Disordered" evidence="1">
    <location>
        <begin position="1"/>
        <end position="37"/>
    </location>
</feature>
<proteinExistence type="predicted"/>
<evidence type="ECO:0000313" key="2">
    <source>
        <dbReference type="EnsemblPlants" id="OMERI09G13970.1"/>
    </source>
</evidence>
<reference evidence="2" key="1">
    <citation type="submission" date="2015-04" db="UniProtKB">
        <authorList>
            <consortium name="EnsemblPlants"/>
        </authorList>
    </citation>
    <scope>IDENTIFICATION</scope>
</reference>